<reference evidence="2 3" key="1">
    <citation type="submission" date="2018-08" db="EMBL/GenBank/DDBJ databases">
        <title>Lysobacter soli KCTC 22011, whole genome shotgun sequence.</title>
        <authorList>
            <person name="Zhang X."/>
            <person name="Feng G."/>
            <person name="Zhu H."/>
        </authorList>
    </citation>
    <scope>NUCLEOTIDE SEQUENCE [LARGE SCALE GENOMIC DNA]</scope>
    <source>
        <strain evidence="2 3">KCTC 22011</strain>
    </source>
</reference>
<dbReference type="SUPFAM" id="SSF50475">
    <property type="entry name" value="FMN-binding split barrel"/>
    <property type="match status" value="1"/>
</dbReference>
<dbReference type="AlphaFoldDB" id="A0A3D8VG23"/>
<protein>
    <submittedName>
        <fullName evidence="2">FMN-binding negative transcriptional regulator</fullName>
    </submittedName>
</protein>
<dbReference type="InterPro" id="IPR012349">
    <property type="entry name" value="Split_barrel_FMN-bd"/>
</dbReference>
<accession>A0A3D8VG23</accession>
<name>A0A3D8VG23_9GAMM</name>
<dbReference type="PANTHER" id="PTHR35802:SF1">
    <property type="entry name" value="PROTEASE SYNTHASE AND SPORULATION PROTEIN PAI 2"/>
    <property type="match status" value="1"/>
</dbReference>
<sequence length="211" mass="23896">MYLPRAFAEHDLEALDRLAGRDRFITLVTVRDGEPVVSHLPVLYRRSGDHVELIGHWARPNPQATHAGPALAIFHGPHAYVSPGWYPDKEPAARVPTWNYAVAHLRGTLSTFDDERSLAEVVDGLSIDHEATVGGDWRFELERDDLRRQLRGIVGFRFVAHEIALKFKLSQNHPMANREAVASQLEAQSREASRETAMLMRERMTTERNGD</sequence>
<dbReference type="Proteomes" id="UP000256829">
    <property type="component" value="Unassembled WGS sequence"/>
</dbReference>
<dbReference type="Pfam" id="PF04299">
    <property type="entry name" value="FMN_bind_2"/>
    <property type="match status" value="1"/>
</dbReference>
<dbReference type="PIRSF" id="PIRSF010372">
    <property type="entry name" value="PaiB"/>
    <property type="match status" value="1"/>
</dbReference>
<evidence type="ECO:0000313" key="2">
    <source>
        <dbReference type="EMBL" id="RDY68265.1"/>
    </source>
</evidence>
<gene>
    <name evidence="2" type="ORF">DX912_06600</name>
</gene>
<dbReference type="PANTHER" id="PTHR35802">
    <property type="entry name" value="PROTEASE SYNTHASE AND SPORULATION PROTEIN PAI 2"/>
    <property type="match status" value="1"/>
</dbReference>
<proteinExistence type="predicted"/>
<dbReference type="RefSeq" id="WP_115841690.1">
    <property type="nucleotide sequence ID" value="NZ_CP183976.1"/>
</dbReference>
<feature type="coiled-coil region" evidence="1">
    <location>
        <begin position="175"/>
        <end position="202"/>
    </location>
</feature>
<comment type="caution">
    <text evidence="2">The sequence shown here is derived from an EMBL/GenBank/DDBJ whole genome shotgun (WGS) entry which is preliminary data.</text>
</comment>
<evidence type="ECO:0000313" key="3">
    <source>
        <dbReference type="Proteomes" id="UP000256829"/>
    </source>
</evidence>
<evidence type="ECO:0000256" key="1">
    <source>
        <dbReference type="SAM" id="Coils"/>
    </source>
</evidence>
<keyword evidence="1" id="KW-0175">Coiled coil</keyword>
<dbReference type="Gene3D" id="2.30.110.10">
    <property type="entry name" value="Electron Transport, Fmn-binding Protein, Chain A"/>
    <property type="match status" value="1"/>
</dbReference>
<dbReference type="InterPro" id="IPR007396">
    <property type="entry name" value="TR_PAI2-type"/>
</dbReference>
<organism evidence="2 3">
    <name type="scientific">Lysobacter soli</name>
    <dbReference type="NCBI Taxonomy" id="453783"/>
    <lineage>
        <taxon>Bacteria</taxon>
        <taxon>Pseudomonadati</taxon>
        <taxon>Pseudomonadota</taxon>
        <taxon>Gammaproteobacteria</taxon>
        <taxon>Lysobacterales</taxon>
        <taxon>Lysobacteraceae</taxon>
        <taxon>Lysobacter</taxon>
    </lineage>
</organism>
<dbReference type="EMBL" id="QTJR01000003">
    <property type="protein sequence ID" value="RDY68265.1"/>
    <property type="molecule type" value="Genomic_DNA"/>
</dbReference>
<keyword evidence="3" id="KW-1185">Reference proteome</keyword>